<dbReference type="GO" id="GO:0015179">
    <property type="term" value="F:L-amino acid transmembrane transporter activity"/>
    <property type="evidence" value="ECO:0007669"/>
    <property type="project" value="TreeGrafter"/>
</dbReference>
<feature type="transmembrane region" description="Helical" evidence="6">
    <location>
        <begin position="460"/>
        <end position="481"/>
    </location>
</feature>
<feature type="region of interest" description="Disordered" evidence="5">
    <location>
        <begin position="1"/>
        <end position="187"/>
    </location>
</feature>
<dbReference type="InterPro" id="IPR013057">
    <property type="entry name" value="AA_transpt_TM"/>
</dbReference>
<dbReference type="Pfam" id="PF01490">
    <property type="entry name" value="Aa_trans"/>
    <property type="match status" value="1"/>
</dbReference>
<gene>
    <name evidence="8" type="primary">AAT28_12</name>
    <name evidence="8" type="ORF">FOZ63_029488</name>
</gene>
<accession>A0A7J6PZ49</accession>
<dbReference type="AlphaFoldDB" id="A0A7J6PZ49"/>
<feature type="domain" description="Amino acid transporter transmembrane" evidence="7">
    <location>
        <begin position="312"/>
        <end position="685"/>
    </location>
</feature>
<comment type="caution">
    <text evidence="8">The sequence shown here is derived from an EMBL/GenBank/DDBJ whole genome shotgun (WGS) entry which is preliminary data.</text>
</comment>
<keyword evidence="4 6" id="KW-0472">Membrane</keyword>
<feature type="transmembrane region" description="Helical" evidence="6">
    <location>
        <begin position="583"/>
        <end position="605"/>
    </location>
</feature>
<feature type="transmembrane region" description="Helical" evidence="6">
    <location>
        <begin position="727"/>
        <end position="748"/>
    </location>
</feature>
<feature type="compositionally biased region" description="Polar residues" evidence="5">
    <location>
        <begin position="13"/>
        <end position="32"/>
    </location>
</feature>
<proteinExistence type="predicted"/>
<evidence type="ECO:0000256" key="2">
    <source>
        <dbReference type="ARBA" id="ARBA00022692"/>
    </source>
</evidence>
<keyword evidence="9" id="KW-1185">Reference proteome</keyword>
<name>A0A7J6PZ49_PEROL</name>
<sequence length="753" mass="81395">MGCGASVEASMPNKETLSSTSQVPQEESVAQQQEKEANNVREAATAQAPRAVEVRTPEGASGDQAAQGAAAAGDDDEDDDVPLYDPRFRRLSRADCDSHRESLLHDLAERHARRPSIQFALDENEVTEIPYDESAQKQEDNNNEEDDEDDDDEESSGSEGAPEELPAPTGKRSSQGDTSRRRSSLEMCAIESKAEHDLREREIAHRRSLQKAAEDGEAHVGFAVKVDVATYEVPLAAPALCNMPSHALYVKPLCPCTLLFRVGVVGDQRDDSEGLEHSKSSSLLMATPSSSTPPSSTKTSRSWNPLPDGGLLASAVTLCKATLGAGSLALPGSIMSTGIPISILLLIVLGILSMISINMIVRAQTHSRMDTFEELVRGYFNNLTGYLFEVAMVIFCFGTAVAYLITVADLLIPVFAKAFGPDAADQAYAYPFLNRPILTVIVAAVLLPLCLVNRINNIRWVSMAGVLSIFILAICVFYVFIKRGVSVDLTPTTVWLPTHGFGPVIGAISGYIFAYVCQVNVPQIYSELNPRNESTMRVVSAISVSLCFVTYLTIGVFGFLTYGPATEGSIVKNMTQDFNDGDVFVAVAFILMALAVLAAYPLNIFPIRASMKATIRGITGKSGPLQWWVGPLIVIISIILSVVVAIYLPDVQTVLYFVGSVTGSYIVYVVPGGFCVRLLKARFYADQARQASMSTIEEPSVTEQAVPRNEEVDGKVSDAAIRSKFDYSAVVSWGMVALGLIFFVVGSYQSVVD</sequence>
<feature type="compositionally biased region" description="Low complexity" evidence="5">
    <location>
        <begin position="58"/>
        <end position="72"/>
    </location>
</feature>
<feature type="compositionally biased region" description="Low complexity" evidence="5">
    <location>
        <begin position="280"/>
        <end position="302"/>
    </location>
</feature>
<evidence type="ECO:0000256" key="5">
    <source>
        <dbReference type="SAM" id="MobiDB-lite"/>
    </source>
</evidence>
<dbReference type="Proteomes" id="UP000553632">
    <property type="component" value="Unassembled WGS sequence"/>
</dbReference>
<feature type="transmembrane region" description="Helical" evidence="6">
    <location>
        <begin position="339"/>
        <end position="361"/>
    </location>
</feature>
<keyword evidence="2 6" id="KW-0812">Transmembrane</keyword>
<dbReference type="PANTHER" id="PTHR22950:SF702">
    <property type="entry name" value="AMINO ACID TRANSPORTER PROTEIN"/>
    <property type="match status" value="1"/>
</dbReference>
<dbReference type="PANTHER" id="PTHR22950">
    <property type="entry name" value="AMINO ACID TRANSPORTER"/>
    <property type="match status" value="1"/>
</dbReference>
<feature type="transmembrane region" description="Helical" evidence="6">
    <location>
        <begin position="625"/>
        <end position="648"/>
    </location>
</feature>
<comment type="subcellular location">
    <subcellularLocation>
        <location evidence="1">Membrane</location>
        <topology evidence="1">Multi-pass membrane protein</topology>
    </subcellularLocation>
</comment>
<feature type="region of interest" description="Disordered" evidence="5">
    <location>
        <begin position="270"/>
        <end position="304"/>
    </location>
</feature>
<dbReference type="GO" id="GO:0016020">
    <property type="term" value="C:membrane"/>
    <property type="evidence" value="ECO:0007669"/>
    <property type="project" value="UniProtKB-SubCell"/>
</dbReference>
<reference evidence="8 9" key="1">
    <citation type="submission" date="2020-04" db="EMBL/GenBank/DDBJ databases">
        <title>Perkinsus olseni comparative genomics.</title>
        <authorList>
            <person name="Bogema D.R."/>
        </authorList>
    </citation>
    <scope>NUCLEOTIDE SEQUENCE [LARGE SCALE GENOMIC DNA]</scope>
    <source>
        <strain evidence="8 9">ATCC PRA-207</strain>
    </source>
</reference>
<keyword evidence="3 6" id="KW-1133">Transmembrane helix</keyword>
<evidence type="ECO:0000256" key="4">
    <source>
        <dbReference type="ARBA" id="ARBA00023136"/>
    </source>
</evidence>
<evidence type="ECO:0000256" key="6">
    <source>
        <dbReference type="SAM" id="Phobius"/>
    </source>
</evidence>
<feature type="transmembrane region" description="Helical" evidence="6">
    <location>
        <begin position="538"/>
        <end position="563"/>
    </location>
</feature>
<evidence type="ECO:0000256" key="1">
    <source>
        <dbReference type="ARBA" id="ARBA00004141"/>
    </source>
</evidence>
<organism evidence="8 9">
    <name type="scientific">Perkinsus olseni</name>
    <name type="common">Perkinsus atlanticus</name>
    <dbReference type="NCBI Taxonomy" id="32597"/>
    <lineage>
        <taxon>Eukaryota</taxon>
        <taxon>Sar</taxon>
        <taxon>Alveolata</taxon>
        <taxon>Perkinsozoa</taxon>
        <taxon>Perkinsea</taxon>
        <taxon>Perkinsida</taxon>
        <taxon>Perkinsidae</taxon>
        <taxon>Perkinsus</taxon>
    </lineage>
</organism>
<evidence type="ECO:0000259" key="7">
    <source>
        <dbReference type="Pfam" id="PF01490"/>
    </source>
</evidence>
<feature type="compositionally biased region" description="Acidic residues" evidence="5">
    <location>
        <begin position="73"/>
        <end position="82"/>
    </location>
</feature>
<dbReference type="EMBL" id="JABANO010036750">
    <property type="protein sequence ID" value="KAF4701292.1"/>
    <property type="molecule type" value="Genomic_DNA"/>
</dbReference>
<feature type="non-terminal residue" evidence="8">
    <location>
        <position position="753"/>
    </location>
</feature>
<evidence type="ECO:0000256" key="3">
    <source>
        <dbReference type="ARBA" id="ARBA00022989"/>
    </source>
</evidence>
<feature type="transmembrane region" description="Helical" evidence="6">
    <location>
        <begin position="501"/>
        <end position="517"/>
    </location>
</feature>
<feature type="compositionally biased region" description="Basic and acidic residues" evidence="5">
    <location>
        <begin position="86"/>
        <end position="110"/>
    </location>
</feature>
<evidence type="ECO:0000313" key="9">
    <source>
        <dbReference type="Proteomes" id="UP000553632"/>
    </source>
</evidence>
<feature type="compositionally biased region" description="Acidic residues" evidence="5">
    <location>
        <begin position="141"/>
        <end position="156"/>
    </location>
</feature>
<evidence type="ECO:0000313" key="8">
    <source>
        <dbReference type="EMBL" id="KAF4701292.1"/>
    </source>
</evidence>
<feature type="transmembrane region" description="Helical" evidence="6">
    <location>
        <begin position="432"/>
        <end position="453"/>
    </location>
</feature>
<feature type="compositionally biased region" description="Basic and acidic residues" evidence="5">
    <location>
        <begin position="270"/>
        <end position="279"/>
    </location>
</feature>
<feature type="transmembrane region" description="Helical" evidence="6">
    <location>
        <begin position="654"/>
        <end position="679"/>
    </location>
</feature>
<protein>
    <submittedName>
        <fullName evidence="8">Solute carrier 38 member</fullName>
    </submittedName>
</protein>
<feature type="transmembrane region" description="Helical" evidence="6">
    <location>
        <begin position="386"/>
        <end position="412"/>
    </location>
</feature>